<comment type="caution">
    <text evidence="4">The sequence shown here is derived from an EMBL/GenBank/DDBJ whole genome shotgun (WGS) entry which is preliminary data.</text>
</comment>
<gene>
    <name evidence="4" type="ORF">Mkiyose1413_03300</name>
    <name evidence="3" type="ORF">SRL2020028_07080</name>
</gene>
<feature type="chain" id="PRO_5040304585" description="Secreted protein" evidence="2">
    <location>
        <begin position="35"/>
        <end position="118"/>
    </location>
</feature>
<evidence type="ECO:0000313" key="4">
    <source>
        <dbReference type="EMBL" id="GLD28447.1"/>
    </source>
</evidence>
<reference evidence="4" key="1">
    <citation type="submission" date="2022-08" db="EMBL/GenBank/DDBJ databases">
        <title>Mycobacterium kiyosense sp. nov., scotochromogenic slow-glowing species isolated from respiratory specimens.</title>
        <authorList>
            <person name="Fukano H."/>
            <person name="Kazumi Y."/>
            <person name="Sakagami N."/>
            <person name="Ato M."/>
            <person name="Mitarai S."/>
            <person name="Hoshino Y."/>
        </authorList>
    </citation>
    <scope>NUCLEOTIDE SEQUENCE</scope>
    <source>
        <strain evidence="4">1413</strain>
        <strain evidence="3">SRL2020-028</strain>
    </source>
</reference>
<feature type="region of interest" description="Disordered" evidence="1">
    <location>
        <begin position="36"/>
        <end position="70"/>
    </location>
</feature>
<protein>
    <recommendedName>
        <fullName evidence="6">Secreted protein</fullName>
    </recommendedName>
</protein>
<dbReference type="EMBL" id="BRXE01000004">
    <property type="protein sequence ID" value="GLB81452.1"/>
    <property type="molecule type" value="Genomic_DNA"/>
</dbReference>
<evidence type="ECO:0000256" key="2">
    <source>
        <dbReference type="SAM" id="SignalP"/>
    </source>
</evidence>
<dbReference type="EMBL" id="BRZI01000001">
    <property type="protein sequence ID" value="GLD28447.1"/>
    <property type="molecule type" value="Genomic_DNA"/>
</dbReference>
<dbReference type="AlphaFoldDB" id="A0A9P3Q487"/>
<feature type="signal peptide" evidence="2">
    <location>
        <begin position="1"/>
        <end position="34"/>
    </location>
</feature>
<sequence>MRHRYQMRTLIVRALVSGGIAAAGVGLSTGPAQAAPLGGGPWTWCPGDPLDGAIHTATGRGSPPPGTDWDTSRCHTWWSVLWGHGNVGPSVWDGPDPPPAEATNKPPCGFPFMCSGTP</sequence>
<keyword evidence="2" id="KW-0732">Signal</keyword>
<dbReference type="Proteomes" id="UP001165663">
    <property type="component" value="Unassembled WGS sequence"/>
</dbReference>
<evidence type="ECO:0000313" key="5">
    <source>
        <dbReference type="Proteomes" id="UP001064782"/>
    </source>
</evidence>
<keyword evidence="5" id="KW-1185">Reference proteome</keyword>
<name>A0A9P3Q487_9MYCO</name>
<organism evidence="4 5">
    <name type="scientific">Mycobacterium kiyosense</name>
    <dbReference type="NCBI Taxonomy" id="2871094"/>
    <lineage>
        <taxon>Bacteria</taxon>
        <taxon>Bacillati</taxon>
        <taxon>Actinomycetota</taxon>
        <taxon>Actinomycetes</taxon>
        <taxon>Mycobacteriales</taxon>
        <taxon>Mycobacteriaceae</taxon>
        <taxon>Mycobacterium</taxon>
    </lineage>
</organism>
<evidence type="ECO:0000256" key="1">
    <source>
        <dbReference type="SAM" id="MobiDB-lite"/>
    </source>
</evidence>
<proteinExistence type="predicted"/>
<dbReference type="Proteomes" id="UP001064782">
    <property type="component" value="Unassembled WGS sequence"/>
</dbReference>
<evidence type="ECO:0008006" key="6">
    <source>
        <dbReference type="Google" id="ProtNLM"/>
    </source>
</evidence>
<evidence type="ECO:0000313" key="3">
    <source>
        <dbReference type="EMBL" id="GLB81452.1"/>
    </source>
</evidence>
<accession>A0A9P3Q487</accession>